<keyword evidence="2" id="KW-1185">Reference proteome</keyword>
<sequence length="56" mass="6366">MEGTSLNDSHTSINTNTAGMESVLGKTTLYNPLQQNRDGRTRHFLKDTWNRIVEDT</sequence>
<accession>A0A7T8HL69</accession>
<dbReference type="EMBL" id="CP045897">
    <property type="protein sequence ID" value="QQP51920.1"/>
    <property type="molecule type" value="Genomic_DNA"/>
</dbReference>
<evidence type="ECO:0000313" key="2">
    <source>
        <dbReference type="Proteomes" id="UP000595437"/>
    </source>
</evidence>
<dbReference type="AlphaFoldDB" id="A0A7T8HL69"/>
<proteinExistence type="predicted"/>
<evidence type="ECO:0000313" key="1">
    <source>
        <dbReference type="EMBL" id="QQP51920.1"/>
    </source>
</evidence>
<dbReference type="Proteomes" id="UP000595437">
    <property type="component" value="Chromosome 8"/>
</dbReference>
<organism evidence="1 2">
    <name type="scientific">Caligus rogercresseyi</name>
    <name type="common">Sea louse</name>
    <dbReference type="NCBI Taxonomy" id="217165"/>
    <lineage>
        <taxon>Eukaryota</taxon>
        <taxon>Metazoa</taxon>
        <taxon>Ecdysozoa</taxon>
        <taxon>Arthropoda</taxon>
        <taxon>Crustacea</taxon>
        <taxon>Multicrustacea</taxon>
        <taxon>Hexanauplia</taxon>
        <taxon>Copepoda</taxon>
        <taxon>Siphonostomatoida</taxon>
        <taxon>Caligidae</taxon>
        <taxon>Caligus</taxon>
    </lineage>
</organism>
<gene>
    <name evidence="1" type="ORF">FKW44_013416</name>
</gene>
<feature type="non-terminal residue" evidence="1">
    <location>
        <position position="56"/>
    </location>
</feature>
<protein>
    <submittedName>
        <fullName evidence="1">Uncharacterized protein</fullName>
    </submittedName>
</protein>
<reference evidence="2" key="1">
    <citation type="submission" date="2021-01" db="EMBL/GenBank/DDBJ databases">
        <title>Caligus Genome Assembly.</title>
        <authorList>
            <person name="Gallardo-Escarate C."/>
        </authorList>
    </citation>
    <scope>NUCLEOTIDE SEQUENCE [LARGE SCALE GENOMIC DNA]</scope>
</reference>
<name>A0A7T8HL69_CALRO</name>